<dbReference type="InterPro" id="IPR013587">
    <property type="entry name" value="Nitrate/nitrite_sensing"/>
</dbReference>
<dbReference type="PRINTS" id="PR00260">
    <property type="entry name" value="CHEMTRNSDUCR"/>
</dbReference>
<evidence type="ECO:0000259" key="5">
    <source>
        <dbReference type="PROSITE" id="PS50111"/>
    </source>
</evidence>
<reference evidence="8 9" key="1">
    <citation type="submission" date="2019-04" db="EMBL/GenBank/DDBJ databases">
        <title>Genome sequence of strain 7209-2.</title>
        <authorList>
            <person name="Gao J."/>
            <person name="Sun J."/>
        </authorList>
    </citation>
    <scope>NUCLEOTIDE SEQUENCE [LARGE SCALE GENOMIC DNA]</scope>
    <source>
        <strain evidence="8 9">7209-2</strain>
    </source>
</reference>
<dbReference type="PROSITE" id="PS50111">
    <property type="entry name" value="CHEMOTAXIS_TRANSDUC_2"/>
    <property type="match status" value="1"/>
</dbReference>
<dbReference type="InterPro" id="IPR004090">
    <property type="entry name" value="Chemotax_Me-accpt_rcpt"/>
</dbReference>
<comment type="similarity">
    <text evidence="2">Belongs to the methyl-accepting chemotaxis (MCP) protein family.</text>
</comment>
<comment type="caution">
    <text evidence="8">The sequence shown here is derived from an EMBL/GenBank/DDBJ whole genome shotgun (WGS) entry which is preliminary data.</text>
</comment>
<dbReference type="SMART" id="SM00283">
    <property type="entry name" value="MA"/>
    <property type="match status" value="1"/>
</dbReference>
<dbReference type="EMBL" id="STGT01000004">
    <property type="protein sequence ID" value="THV12571.1"/>
    <property type="molecule type" value="Genomic_DNA"/>
</dbReference>
<dbReference type="InterPro" id="IPR004089">
    <property type="entry name" value="MCPsignal_dom"/>
</dbReference>
<evidence type="ECO:0000256" key="4">
    <source>
        <dbReference type="SAM" id="Coils"/>
    </source>
</evidence>
<gene>
    <name evidence="8" type="ORF">E9677_17625</name>
</gene>
<dbReference type="Pfam" id="PF00672">
    <property type="entry name" value="HAMP"/>
    <property type="match status" value="1"/>
</dbReference>
<dbReference type="CDD" id="cd11386">
    <property type="entry name" value="MCP_signal"/>
    <property type="match status" value="1"/>
</dbReference>
<evidence type="ECO:0000256" key="2">
    <source>
        <dbReference type="ARBA" id="ARBA00029447"/>
    </source>
</evidence>
<dbReference type="Pfam" id="PF08376">
    <property type="entry name" value="NIT"/>
    <property type="match status" value="1"/>
</dbReference>
<dbReference type="PROSITE" id="PS50906">
    <property type="entry name" value="NIT"/>
    <property type="match status" value="1"/>
</dbReference>
<evidence type="ECO:0000256" key="1">
    <source>
        <dbReference type="ARBA" id="ARBA00022500"/>
    </source>
</evidence>
<proteinExistence type="inferred from homology"/>
<dbReference type="PROSITE" id="PS50885">
    <property type="entry name" value="HAMP"/>
    <property type="match status" value="2"/>
</dbReference>
<evidence type="ECO:0000313" key="9">
    <source>
        <dbReference type="Proteomes" id="UP000309667"/>
    </source>
</evidence>
<keyword evidence="3" id="KW-0807">Transducer</keyword>
<dbReference type="Pfam" id="PF00015">
    <property type="entry name" value="MCPsignal"/>
    <property type="match status" value="1"/>
</dbReference>
<evidence type="ECO:0000256" key="3">
    <source>
        <dbReference type="PROSITE-ProRule" id="PRU00284"/>
    </source>
</evidence>
<dbReference type="Gene3D" id="1.10.287.950">
    <property type="entry name" value="Methyl-accepting chemotaxis protein"/>
    <property type="match status" value="1"/>
</dbReference>
<feature type="domain" description="NIT" evidence="7">
    <location>
        <begin position="62"/>
        <end position="311"/>
    </location>
</feature>
<organism evidence="8 9">
    <name type="scientific">Rhizobium rhizophilum</name>
    <dbReference type="NCBI Taxonomy" id="1850373"/>
    <lineage>
        <taxon>Bacteria</taxon>
        <taxon>Pseudomonadati</taxon>
        <taxon>Pseudomonadota</taxon>
        <taxon>Alphaproteobacteria</taxon>
        <taxon>Hyphomicrobiales</taxon>
        <taxon>Rhizobiaceae</taxon>
        <taxon>Rhizobium/Agrobacterium group</taxon>
        <taxon>Rhizobium</taxon>
    </lineage>
</organism>
<evidence type="ECO:0000313" key="8">
    <source>
        <dbReference type="EMBL" id="THV12571.1"/>
    </source>
</evidence>
<sequence>MMPQLRTTCKMRITDFSISKRLWLAIMIPLVAALTLASMEFLSSWGSYRQMQTVVKVSENIAAMGEMIHVLQGERGQSAGYIGSKGSTDKQPLVTARQSTDAALAKLPDLADALAEFENAELNRRWSFVQDTLKSLPDIRRSIDNLSFAGKQSFDFYSGLIGELSGLASELSLQGVGSRIAAEMIGYNLLMQAKEIAGQERATGNTFITSGNIDPERIAPFARMAGAQNVLIDNFLALQQKEWQSAYASQLSIPASKEIEATRSTLIETGSTAASDLSADRWFAAASQRIDAMKALETASLERLASEARAIAAAAFTRLGTDLILCVAGAILVIASSMLLARTISQPLKALVLSMCRLAEGHLETTGQSADRKDEVGDMVKAVEVFRLSAIRNRELELEAEHAREQAERDRVDMQIAAEADAEARLNKATGTLAQALRKLAAGDLLCEVNQAFAPQFEDLRHDFNRSVVQLRQALVGVGQSVATVTGGASEVSSASDDLSRRTEQQAASLEETAAALEQITANVTATSRRSDLARSVTKSARERANRSGEVVRNAVAAMDKIEQASSQISQIIGVIDQIAFQTNLLALNAGVEAARAGEAGKGFAVVAQEVRELAQRSAQAAREISGLIGNSELAVRQGVELVSETGTGLAEIDELVQEAASHVDAIAIAAQEQAVGLSQVNVAVNHLDQSTQQNAAMVEEMNAAGAALASESSTLARLLNAFTLTAPSETTFAPQLRRAGT</sequence>
<dbReference type="SUPFAM" id="SSF158472">
    <property type="entry name" value="HAMP domain-like"/>
    <property type="match status" value="1"/>
</dbReference>
<feature type="domain" description="HAMP" evidence="6">
    <location>
        <begin position="342"/>
        <end position="395"/>
    </location>
</feature>
<dbReference type="SUPFAM" id="SSF58104">
    <property type="entry name" value="Methyl-accepting chemotaxis protein (MCP) signaling domain"/>
    <property type="match status" value="1"/>
</dbReference>
<dbReference type="InterPro" id="IPR010910">
    <property type="entry name" value="Nitrate/nitrite_sensing_bac"/>
</dbReference>
<dbReference type="InterPro" id="IPR051310">
    <property type="entry name" value="MCP_chemotaxis"/>
</dbReference>
<dbReference type="PANTHER" id="PTHR43531">
    <property type="entry name" value="PROTEIN ICFG"/>
    <property type="match status" value="1"/>
</dbReference>
<feature type="domain" description="Methyl-accepting transducer" evidence="5">
    <location>
        <begin position="481"/>
        <end position="710"/>
    </location>
</feature>
<feature type="coiled-coil region" evidence="4">
    <location>
        <begin position="388"/>
        <end position="439"/>
    </location>
</feature>
<dbReference type="PANTHER" id="PTHR43531:SF11">
    <property type="entry name" value="METHYL-ACCEPTING CHEMOTAXIS PROTEIN 3"/>
    <property type="match status" value="1"/>
</dbReference>
<name>A0ABY2QRC6_9HYPH</name>
<keyword evidence="4" id="KW-0175">Coiled coil</keyword>
<accession>A0ABY2QRC6</accession>
<dbReference type="InterPro" id="IPR003660">
    <property type="entry name" value="HAMP_dom"/>
</dbReference>
<evidence type="ECO:0000259" key="7">
    <source>
        <dbReference type="PROSITE" id="PS50906"/>
    </source>
</evidence>
<feature type="domain" description="HAMP" evidence="6">
    <location>
        <begin position="424"/>
        <end position="476"/>
    </location>
</feature>
<keyword evidence="1" id="KW-0145">Chemotaxis</keyword>
<protein>
    <submittedName>
        <fullName evidence="8">Methyl-accepting chemotaxis protein</fullName>
    </submittedName>
</protein>
<dbReference type="Proteomes" id="UP000309667">
    <property type="component" value="Unassembled WGS sequence"/>
</dbReference>
<evidence type="ECO:0000259" key="6">
    <source>
        <dbReference type="PROSITE" id="PS50885"/>
    </source>
</evidence>
<keyword evidence="9" id="KW-1185">Reference proteome</keyword>
<dbReference type="Gene3D" id="6.10.340.10">
    <property type="match status" value="1"/>
</dbReference>